<feature type="region of interest" description="Disordered" evidence="1">
    <location>
        <begin position="122"/>
        <end position="199"/>
    </location>
</feature>
<evidence type="ECO:0000313" key="2">
    <source>
        <dbReference type="EMBL" id="CAG9326825.1"/>
    </source>
</evidence>
<accession>A0AAU9JMJ6</accession>
<gene>
    <name evidence="2" type="ORF">BSTOLATCC_MIC42090</name>
</gene>
<reference evidence="2" key="1">
    <citation type="submission" date="2021-09" db="EMBL/GenBank/DDBJ databases">
        <authorList>
            <consortium name="AG Swart"/>
            <person name="Singh M."/>
            <person name="Singh A."/>
            <person name="Seah K."/>
            <person name="Emmerich C."/>
        </authorList>
    </citation>
    <scope>NUCLEOTIDE SEQUENCE</scope>
    <source>
        <strain evidence="2">ATCC30299</strain>
    </source>
</reference>
<dbReference type="Proteomes" id="UP001162131">
    <property type="component" value="Unassembled WGS sequence"/>
</dbReference>
<keyword evidence="3" id="KW-1185">Reference proteome</keyword>
<sequence length="199" mass="22606">MRPTDLGFRSPKERTPEFYNPLMTCDGRSLSISPIKIRPSFSKSKRFPQYEDEAKKTGFRVGPGSYSQRYRTVSGERIKGSPLYHRFHGNKDTSNNGYYMIGNHMVYDPSFVLKTRRASIGESVSRVDPTQVLSNPVTRTTSASNDKFSPKHSQGSPWFLKTDGSPRSHHFTIKEESPSNQKRTGSGSGRRQFKSPYEN</sequence>
<comment type="caution">
    <text evidence="2">The sequence shown here is derived from an EMBL/GenBank/DDBJ whole genome shotgun (WGS) entry which is preliminary data.</text>
</comment>
<dbReference type="AlphaFoldDB" id="A0AAU9JMJ6"/>
<dbReference type="EMBL" id="CAJZBQ010000041">
    <property type="protein sequence ID" value="CAG9326825.1"/>
    <property type="molecule type" value="Genomic_DNA"/>
</dbReference>
<organism evidence="2 3">
    <name type="scientific">Blepharisma stoltei</name>
    <dbReference type="NCBI Taxonomy" id="1481888"/>
    <lineage>
        <taxon>Eukaryota</taxon>
        <taxon>Sar</taxon>
        <taxon>Alveolata</taxon>
        <taxon>Ciliophora</taxon>
        <taxon>Postciliodesmatophora</taxon>
        <taxon>Heterotrichea</taxon>
        <taxon>Heterotrichida</taxon>
        <taxon>Blepharismidae</taxon>
        <taxon>Blepharisma</taxon>
    </lineage>
</organism>
<feature type="compositionally biased region" description="Polar residues" evidence="1">
    <location>
        <begin position="131"/>
        <end position="156"/>
    </location>
</feature>
<proteinExistence type="predicted"/>
<protein>
    <submittedName>
        <fullName evidence="2">Uncharacterized protein</fullName>
    </submittedName>
</protein>
<name>A0AAU9JMJ6_9CILI</name>
<evidence type="ECO:0000256" key="1">
    <source>
        <dbReference type="SAM" id="MobiDB-lite"/>
    </source>
</evidence>
<evidence type="ECO:0000313" key="3">
    <source>
        <dbReference type="Proteomes" id="UP001162131"/>
    </source>
</evidence>